<evidence type="ECO:0000256" key="1">
    <source>
        <dbReference type="SAM" id="MobiDB-lite"/>
    </source>
</evidence>
<dbReference type="Proteomes" id="UP000031364">
    <property type="component" value="Unassembled WGS sequence"/>
</dbReference>
<name>A0ABR4Z845_9NOCA</name>
<evidence type="ECO:0000313" key="2">
    <source>
        <dbReference type="EMBL" id="KIA61520.1"/>
    </source>
</evidence>
<dbReference type="EMBL" id="JNFP01000044">
    <property type="protein sequence ID" value="KIA61520.1"/>
    <property type="molecule type" value="Genomic_DNA"/>
</dbReference>
<sequence>MSDDSEQPRPMANILTEANEGRLAIELKVEDFVYIDRDCDYFKNAIRMIQSIMLDVANQDFWGLGEENDKMVSARTLVQRFQKKADGAADGNSVYAIMEQHYKIVDDIQEVHRVVRERMMQADSAFAQEFTHLNETLPQRPPAQLPAGPYLLPDGTGR</sequence>
<proteinExistence type="predicted"/>
<keyword evidence="3" id="KW-1185">Reference proteome</keyword>
<organism evidence="2 3">
    <name type="scientific">Nocardia vulneris</name>
    <dbReference type="NCBI Taxonomy" id="1141657"/>
    <lineage>
        <taxon>Bacteria</taxon>
        <taxon>Bacillati</taxon>
        <taxon>Actinomycetota</taxon>
        <taxon>Actinomycetes</taxon>
        <taxon>Mycobacteriales</taxon>
        <taxon>Nocardiaceae</taxon>
        <taxon>Nocardia</taxon>
    </lineage>
</organism>
<dbReference type="RefSeq" id="WP_043677435.1">
    <property type="nucleotide sequence ID" value="NZ_BDCI01000003.1"/>
</dbReference>
<comment type="caution">
    <text evidence="2">The sequence shown here is derived from an EMBL/GenBank/DDBJ whole genome shotgun (WGS) entry which is preliminary data.</text>
</comment>
<protein>
    <submittedName>
        <fullName evidence="2">Uncharacterized protein</fullName>
    </submittedName>
</protein>
<evidence type="ECO:0000313" key="3">
    <source>
        <dbReference type="Proteomes" id="UP000031364"/>
    </source>
</evidence>
<reference evidence="2 3" key="1">
    <citation type="journal article" date="2014" name="Int. J. Syst. Evol. Microbiol.">
        <title>Nocardia vulneris sp. nov., isolated from wounds of human patients in North America.</title>
        <authorList>
            <person name="Lasker B.A."/>
            <person name="Bell M."/>
            <person name="Klenk H.P."/>
            <person name="Sproer C."/>
            <person name="Schumann C."/>
            <person name="Schumann P."/>
            <person name="Brown J.M."/>
        </authorList>
    </citation>
    <scope>NUCLEOTIDE SEQUENCE [LARGE SCALE GENOMIC DNA]</scope>
    <source>
        <strain evidence="2 3">W9851</strain>
    </source>
</reference>
<feature type="region of interest" description="Disordered" evidence="1">
    <location>
        <begin position="137"/>
        <end position="158"/>
    </location>
</feature>
<accession>A0ABR4Z845</accession>
<gene>
    <name evidence="2" type="ORF">FG87_30700</name>
</gene>